<reference evidence="1" key="1">
    <citation type="submission" date="2023-04" db="EMBL/GenBank/DDBJ databases">
        <authorList>
            <person name="Vijverberg K."/>
            <person name="Xiong W."/>
            <person name="Schranz E."/>
        </authorList>
    </citation>
    <scope>NUCLEOTIDE SEQUENCE</scope>
</reference>
<evidence type="ECO:0000313" key="1">
    <source>
        <dbReference type="EMBL" id="CAI9292098.1"/>
    </source>
</evidence>
<dbReference type="EMBL" id="OX465083">
    <property type="protein sequence ID" value="CAI9292098.1"/>
    <property type="molecule type" value="Genomic_DNA"/>
</dbReference>
<protein>
    <submittedName>
        <fullName evidence="1">Uncharacterized protein</fullName>
    </submittedName>
</protein>
<dbReference type="AlphaFoldDB" id="A0AA35ZH51"/>
<dbReference type="Proteomes" id="UP001177003">
    <property type="component" value="Chromosome 7"/>
</dbReference>
<sequence>MILKSFPSPTFLPLMKLENTIFLRYPSLSIRILPFFSLSGTEEQDGKGEEAFKISGAPLLRFIYFSDSTSHRSVGIDLGIIAPGEEVYTLKNQRKDVLFNHDMDWDKDNNNRCILRTWRVMA</sequence>
<evidence type="ECO:0000313" key="2">
    <source>
        <dbReference type="Proteomes" id="UP001177003"/>
    </source>
</evidence>
<organism evidence="1 2">
    <name type="scientific">Lactuca saligna</name>
    <name type="common">Willowleaf lettuce</name>
    <dbReference type="NCBI Taxonomy" id="75948"/>
    <lineage>
        <taxon>Eukaryota</taxon>
        <taxon>Viridiplantae</taxon>
        <taxon>Streptophyta</taxon>
        <taxon>Embryophyta</taxon>
        <taxon>Tracheophyta</taxon>
        <taxon>Spermatophyta</taxon>
        <taxon>Magnoliopsida</taxon>
        <taxon>eudicotyledons</taxon>
        <taxon>Gunneridae</taxon>
        <taxon>Pentapetalae</taxon>
        <taxon>asterids</taxon>
        <taxon>campanulids</taxon>
        <taxon>Asterales</taxon>
        <taxon>Asteraceae</taxon>
        <taxon>Cichorioideae</taxon>
        <taxon>Cichorieae</taxon>
        <taxon>Lactucinae</taxon>
        <taxon>Lactuca</taxon>
    </lineage>
</organism>
<proteinExistence type="predicted"/>
<keyword evidence="2" id="KW-1185">Reference proteome</keyword>
<accession>A0AA35ZH51</accession>
<gene>
    <name evidence="1" type="ORF">LSALG_LOCUS31197</name>
</gene>
<name>A0AA35ZH51_LACSI</name>